<dbReference type="InterPro" id="IPR001148">
    <property type="entry name" value="CA_dom"/>
</dbReference>
<keyword evidence="7" id="KW-0732">Signal</keyword>
<dbReference type="GO" id="GO:0004089">
    <property type="term" value="F:carbonate dehydratase activity"/>
    <property type="evidence" value="ECO:0007669"/>
    <property type="project" value="UniProtKB-EC"/>
</dbReference>
<dbReference type="SUPFAM" id="SSF51069">
    <property type="entry name" value="Carbonic anhydrase"/>
    <property type="match status" value="1"/>
</dbReference>
<dbReference type="OMA" id="GHTIQAN"/>
<protein>
    <recommendedName>
        <fullName evidence="2">carbonic anhydrase</fullName>
        <ecNumber evidence="2">4.2.1.1</ecNumber>
    </recommendedName>
</protein>
<dbReference type="Gene3D" id="3.10.200.10">
    <property type="entry name" value="Alpha carbonic anhydrase"/>
    <property type="match status" value="1"/>
</dbReference>
<keyword evidence="10" id="KW-1185">Reference proteome</keyword>
<feature type="domain" description="Alpha-carbonic anhydrase" evidence="8">
    <location>
        <begin position="27"/>
        <end position="282"/>
    </location>
</feature>
<evidence type="ECO:0000256" key="6">
    <source>
        <dbReference type="ARBA" id="ARBA00048348"/>
    </source>
</evidence>
<dbReference type="PANTHER" id="PTHR18952">
    <property type="entry name" value="CARBONIC ANHYDRASE"/>
    <property type="match status" value="1"/>
</dbReference>
<dbReference type="PROSITE" id="PS51144">
    <property type="entry name" value="ALPHA_CA_2"/>
    <property type="match status" value="1"/>
</dbReference>
<organism evidence="9 10">
    <name type="scientific">Rhizophagus irregularis (strain DAOM 197198w)</name>
    <name type="common">Glomus intraradices</name>
    <dbReference type="NCBI Taxonomy" id="1432141"/>
    <lineage>
        <taxon>Eukaryota</taxon>
        <taxon>Fungi</taxon>
        <taxon>Fungi incertae sedis</taxon>
        <taxon>Mucoromycota</taxon>
        <taxon>Glomeromycotina</taxon>
        <taxon>Glomeromycetes</taxon>
        <taxon>Glomerales</taxon>
        <taxon>Glomeraceae</taxon>
        <taxon>Rhizophagus</taxon>
    </lineage>
</organism>
<dbReference type="STRING" id="1432141.A0A015JWN9"/>
<dbReference type="InterPro" id="IPR036398">
    <property type="entry name" value="CA_dom_sf"/>
</dbReference>
<evidence type="ECO:0000313" key="9">
    <source>
        <dbReference type="EMBL" id="EXX51556.1"/>
    </source>
</evidence>
<comment type="similarity">
    <text evidence="1">Belongs to the alpha-carbonic anhydrase family.</text>
</comment>
<name>A0A015JWN9_RHIIW</name>
<feature type="signal peptide" evidence="7">
    <location>
        <begin position="1"/>
        <end position="23"/>
    </location>
</feature>
<dbReference type="Pfam" id="PF00194">
    <property type="entry name" value="Carb_anhydrase"/>
    <property type="match status" value="1"/>
</dbReference>
<dbReference type="InterPro" id="IPR041891">
    <property type="entry name" value="Alpha_CA_prokaryot-like"/>
</dbReference>
<dbReference type="SMART" id="SM01057">
    <property type="entry name" value="Carb_anhydrase"/>
    <property type="match status" value="1"/>
</dbReference>
<keyword evidence="3" id="KW-0479">Metal-binding</keyword>
<dbReference type="AlphaFoldDB" id="A0A015JWN9"/>
<dbReference type="CDD" id="cd03124">
    <property type="entry name" value="alpha_CA_prokaryotic_like"/>
    <property type="match status" value="1"/>
</dbReference>
<dbReference type="EMBL" id="JEMT01029648">
    <property type="protein sequence ID" value="EXX51556.1"/>
    <property type="molecule type" value="Genomic_DNA"/>
</dbReference>
<evidence type="ECO:0000256" key="5">
    <source>
        <dbReference type="ARBA" id="ARBA00023239"/>
    </source>
</evidence>
<evidence type="ECO:0000259" key="8">
    <source>
        <dbReference type="PROSITE" id="PS51144"/>
    </source>
</evidence>
<comment type="caution">
    <text evidence="9">The sequence shown here is derived from an EMBL/GenBank/DDBJ whole genome shotgun (WGS) entry which is preliminary data.</text>
</comment>
<keyword evidence="4" id="KW-0862">Zinc</keyword>
<dbReference type="PANTHER" id="PTHR18952:SF265">
    <property type="entry name" value="CARBONIC ANHYDRASE"/>
    <property type="match status" value="1"/>
</dbReference>
<proteinExistence type="inferred from homology"/>
<evidence type="ECO:0000256" key="1">
    <source>
        <dbReference type="ARBA" id="ARBA00010718"/>
    </source>
</evidence>
<evidence type="ECO:0000256" key="4">
    <source>
        <dbReference type="ARBA" id="ARBA00022833"/>
    </source>
</evidence>
<keyword evidence="5" id="KW-0456">Lyase</keyword>
<gene>
    <name evidence="9" type="ORF">RirG_261120</name>
</gene>
<evidence type="ECO:0000256" key="7">
    <source>
        <dbReference type="SAM" id="SignalP"/>
    </source>
</evidence>
<comment type="catalytic activity">
    <reaction evidence="6">
        <text>hydrogencarbonate + H(+) = CO2 + H2O</text>
        <dbReference type="Rhea" id="RHEA:10748"/>
        <dbReference type="ChEBI" id="CHEBI:15377"/>
        <dbReference type="ChEBI" id="CHEBI:15378"/>
        <dbReference type="ChEBI" id="CHEBI:16526"/>
        <dbReference type="ChEBI" id="CHEBI:17544"/>
        <dbReference type="EC" id="4.2.1.1"/>
    </reaction>
</comment>
<dbReference type="OrthoDB" id="429145at2759"/>
<evidence type="ECO:0000256" key="3">
    <source>
        <dbReference type="ARBA" id="ARBA00022723"/>
    </source>
</evidence>
<dbReference type="GO" id="GO:0008270">
    <property type="term" value="F:zinc ion binding"/>
    <property type="evidence" value="ECO:0007669"/>
    <property type="project" value="InterPro"/>
</dbReference>
<dbReference type="Proteomes" id="UP000022910">
    <property type="component" value="Unassembled WGS sequence"/>
</dbReference>
<dbReference type="SMR" id="A0A015JWN9"/>
<reference evidence="9 10" key="1">
    <citation type="submission" date="2014-02" db="EMBL/GenBank/DDBJ databases">
        <title>Single nucleus genome sequencing reveals high similarity among nuclei of an endomycorrhizal fungus.</title>
        <authorList>
            <person name="Lin K."/>
            <person name="Geurts R."/>
            <person name="Zhang Z."/>
            <person name="Limpens E."/>
            <person name="Saunders D.G."/>
            <person name="Mu D."/>
            <person name="Pang E."/>
            <person name="Cao H."/>
            <person name="Cha H."/>
            <person name="Lin T."/>
            <person name="Zhou Q."/>
            <person name="Shang Y."/>
            <person name="Li Y."/>
            <person name="Ivanov S."/>
            <person name="Sharma T."/>
            <person name="Velzen R.V."/>
            <person name="Ruijter N.D."/>
            <person name="Aanen D.K."/>
            <person name="Win J."/>
            <person name="Kamoun S."/>
            <person name="Bisseling T."/>
            <person name="Huang S."/>
        </authorList>
    </citation>
    <scope>NUCLEOTIDE SEQUENCE [LARGE SCALE GENOMIC DNA]</scope>
    <source>
        <strain evidence="10">DAOM197198w</strain>
    </source>
</reference>
<dbReference type="HOGENOM" id="CLU_039326_4_0_1"/>
<sequence length="282" mass="31575">MKSTYLISVVLFVTLFLSDINHATEKIEFGYVGSLGPDFWHKLSAESAICETGTKQSPIDITPDDLKTLAEPPSPKFDDACDVESIHNGNTVEISSGKEEVPLPAEITIDGEKYELQQFHFHTPSEHRIGGRHFEVEQHLVFKSESEKISVVAVLYNVGEKASAFMAPIVNNLPEKAGNSTKLDKVELKKLLKDVDGITKSFTYSGSLTTPPCTEGVTWYVNKEPQSVSFQQFNKLRDAIGFNSRFTQLREGENNPENESIGLVDTYKVKKRSLYSRGYFRN</sequence>
<evidence type="ECO:0000313" key="10">
    <source>
        <dbReference type="Proteomes" id="UP000022910"/>
    </source>
</evidence>
<dbReference type="EC" id="4.2.1.1" evidence="2"/>
<feature type="chain" id="PRO_5001474661" description="carbonic anhydrase" evidence="7">
    <location>
        <begin position="24"/>
        <end position="282"/>
    </location>
</feature>
<accession>A0A015JWN9</accession>
<dbReference type="InterPro" id="IPR023561">
    <property type="entry name" value="Carbonic_anhydrase_a-class"/>
</dbReference>
<evidence type="ECO:0000256" key="2">
    <source>
        <dbReference type="ARBA" id="ARBA00012925"/>
    </source>
</evidence>